<reference evidence="2 3" key="1">
    <citation type="submission" date="2020-07" db="EMBL/GenBank/DDBJ databases">
        <title>Genomic Encyclopedia of Type Strains, Phase IV (KMG-V): Genome sequencing to study the core and pangenomes of soil and plant-associated prokaryotes.</title>
        <authorList>
            <person name="Whitman W."/>
        </authorList>
    </citation>
    <scope>NUCLEOTIDE SEQUENCE [LARGE SCALE GENOMIC DNA]</scope>
    <source>
        <strain evidence="2 3">M8UP22</strain>
    </source>
</reference>
<evidence type="ECO:0000313" key="3">
    <source>
        <dbReference type="Proteomes" id="UP000564385"/>
    </source>
</evidence>
<accession>A0A852VAI3</accession>
<feature type="region of interest" description="Disordered" evidence="1">
    <location>
        <begin position="1"/>
        <end position="33"/>
    </location>
</feature>
<name>A0A852VAI3_9BACT</name>
<dbReference type="EMBL" id="JACCCU010000001">
    <property type="protein sequence ID" value="NYF88311.1"/>
    <property type="molecule type" value="Genomic_DNA"/>
</dbReference>
<dbReference type="AlphaFoldDB" id="A0A852VAI3"/>
<gene>
    <name evidence="2" type="ORF">HDF08_000378</name>
</gene>
<organism evidence="2 3">
    <name type="scientific">Tunturiibacter lichenicola</name>
    <dbReference type="NCBI Taxonomy" id="2051959"/>
    <lineage>
        <taxon>Bacteria</taxon>
        <taxon>Pseudomonadati</taxon>
        <taxon>Acidobacteriota</taxon>
        <taxon>Terriglobia</taxon>
        <taxon>Terriglobales</taxon>
        <taxon>Acidobacteriaceae</taxon>
        <taxon>Tunturiibacter</taxon>
    </lineage>
</organism>
<evidence type="ECO:0000256" key="1">
    <source>
        <dbReference type="SAM" id="MobiDB-lite"/>
    </source>
</evidence>
<proteinExistence type="predicted"/>
<protein>
    <submittedName>
        <fullName evidence="2">Uncharacterized protein</fullName>
    </submittedName>
</protein>
<comment type="caution">
    <text evidence="2">The sequence shown here is derived from an EMBL/GenBank/DDBJ whole genome shotgun (WGS) entry which is preliminary data.</text>
</comment>
<dbReference type="Proteomes" id="UP000564385">
    <property type="component" value="Unassembled WGS sequence"/>
</dbReference>
<sequence length="94" mass="9869">MAIQKKSLISNLESTKKSAPATKSAKSDVSVSNAPVASRVMLAKKAAGGVSLSKQAHLSKQISLSKQAHLSKQISLSKQAHLSKVALSKRAVDF</sequence>
<evidence type="ECO:0000313" key="2">
    <source>
        <dbReference type="EMBL" id="NYF88311.1"/>
    </source>
</evidence>